<dbReference type="Proteomes" id="UP000776164">
    <property type="component" value="Unassembled WGS sequence"/>
</dbReference>
<dbReference type="EMBL" id="JAFBBU010000001">
    <property type="protein sequence ID" value="MBM7470592.1"/>
    <property type="molecule type" value="Genomic_DNA"/>
</dbReference>
<comment type="caution">
    <text evidence="1">The sequence shown here is derived from an EMBL/GenBank/DDBJ whole genome shotgun (WGS) entry which is preliminary data.</text>
</comment>
<evidence type="ECO:0000313" key="2">
    <source>
        <dbReference type="Proteomes" id="UP000776164"/>
    </source>
</evidence>
<sequence length="95" mass="10102">MAALAVAPIVFHPAKDLLRASRLSLLPVDDPCVAKDLKRIRKGIELSPVLLLRGNLLGVPLQILDGYHRVCASSHLSDDTPVSAQIVSLDDGAAL</sequence>
<evidence type="ECO:0000313" key="1">
    <source>
        <dbReference type="EMBL" id="MBM7470592.1"/>
    </source>
</evidence>
<proteinExistence type="predicted"/>
<name>A0ABS2L0K5_9MICO</name>
<organism evidence="1 2">
    <name type="scientific">Subtercola frigoramans</name>
    <dbReference type="NCBI Taxonomy" id="120298"/>
    <lineage>
        <taxon>Bacteria</taxon>
        <taxon>Bacillati</taxon>
        <taxon>Actinomycetota</taxon>
        <taxon>Actinomycetes</taxon>
        <taxon>Micrococcales</taxon>
        <taxon>Microbacteriaceae</taxon>
        <taxon>Subtercola</taxon>
    </lineage>
</organism>
<dbReference type="RefSeq" id="WP_239518176.1">
    <property type="nucleotide sequence ID" value="NZ_BAAAHT010000018.1"/>
</dbReference>
<accession>A0ABS2L0K5</accession>
<evidence type="ECO:0008006" key="3">
    <source>
        <dbReference type="Google" id="ProtNLM"/>
    </source>
</evidence>
<keyword evidence="2" id="KW-1185">Reference proteome</keyword>
<gene>
    <name evidence="1" type="ORF">JOE66_000226</name>
</gene>
<protein>
    <recommendedName>
        <fullName evidence="3">ParB/Sulfiredoxin domain-containing protein</fullName>
    </recommendedName>
</protein>
<reference evidence="1 2" key="1">
    <citation type="submission" date="2021-01" db="EMBL/GenBank/DDBJ databases">
        <title>Sequencing the genomes of 1000 actinobacteria strains.</title>
        <authorList>
            <person name="Klenk H.-P."/>
        </authorList>
    </citation>
    <scope>NUCLEOTIDE SEQUENCE [LARGE SCALE GENOMIC DNA]</scope>
    <source>
        <strain evidence="1 2">DSM 13057</strain>
    </source>
</reference>